<sequence>MKILYGVQGTGNGHISRARAMAKALQQHPQLQVQWLFSGRSPEKLFSMEPFGDYWWREGLTFVHREGKINAAATTKQLNLRRLLRDIRELPVNDFDLVISDFEPVTAWAARRRGKRSLGLGHQYAFNFPIPAPRFNWMARGIMRAFAPVQSSLGMHWYHFGHPILPPIAQPQVEVNADNGDHILVYLPFEHHQPLLRELAKLPQQFIVYGAPVDLPAADNIQLMAPSIEGFQQDLAAARAVICNSGFELIAETLTMGKPILTRPLTGQFEQEANAQALRELRLARVVDKVDASSIAAWLHEQPAGVRIQWPDVAGQIVHWLASGRRQSPAELAESLWEQVVPGRGESRERAAQAAAE</sequence>
<dbReference type="GO" id="GO:0016757">
    <property type="term" value="F:glycosyltransferase activity"/>
    <property type="evidence" value="ECO:0007669"/>
    <property type="project" value="TreeGrafter"/>
</dbReference>
<organism evidence="1 2">
    <name type="scientific">Microbulbifer donghaiensis</name>
    <dbReference type="NCBI Taxonomy" id="494016"/>
    <lineage>
        <taxon>Bacteria</taxon>
        <taxon>Pseudomonadati</taxon>
        <taxon>Pseudomonadota</taxon>
        <taxon>Gammaproteobacteria</taxon>
        <taxon>Cellvibrionales</taxon>
        <taxon>Microbulbiferaceae</taxon>
        <taxon>Microbulbifer</taxon>
    </lineage>
</organism>
<reference evidence="2" key="1">
    <citation type="submission" date="2016-11" db="EMBL/GenBank/DDBJ databases">
        <authorList>
            <person name="Varghese N."/>
            <person name="Submissions S."/>
        </authorList>
    </citation>
    <scope>NUCLEOTIDE SEQUENCE [LARGE SCALE GENOMIC DNA]</scope>
    <source>
        <strain evidence="2">CGMCC 1.7063</strain>
    </source>
</reference>
<dbReference type="Proteomes" id="UP000184170">
    <property type="component" value="Unassembled WGS sequence"/>
</dbReference>
<dbReference type="RefSeq" id="WP_073271898.1">
    <property type="nucleotide sequence ID" value="NZ_FQVA01000001.1"/>
</dbReference>
<dbReference type="EMBL" id="FQVA01000001">
    <property type="protein sequence ID" value="SHE88456.1"/>
    <property type="molecule type" value="Genomic_DNA"/>
</dbReference>
<gene>
    <name evidence="1" type="ORF">SAMN04487965_0862</name>
</gene>
<protein>
    <recommendedName>
        <fullName evidence="3">Glycosyltransferase</fullName>
    </recommendedName>
</protein>
<accession>A0A1M4X4Q4</accession>
<dbReference type="AlphaFoldDB" id="A0A1M4X4Q4"/>
<dbReference type="InterPro" id="IPR005262">
    <property type="entry name" value="MJ1255-like"/>
</dbReference>
<proteinExistence type="predicted"/>
<dbReference type="STRING" id="494016.SAMN04487965_0862"/>
<name>A0A1M4X4Q4_9GAMM</name>
<evidence type="ECO:0000313" key="1">
    <source>
        <dbReference type="EMBL" id="SHE88456.1"/>
    </source>
</evidence>
<evidence type="ECO:0000313" key="2">
    <source>
        <dbReference type="Proteomes" id="UP000184170"/>
    </source>
</evidence>
<dbReference type="PANTHER" id="PTHR21015:SF28">
    <property type="entry name" value="SLL1722 PROTEIN"/>
    <property type="match status" value="1"/>
</dbReference>
<dbReference type="PANTHER" id="PTHR21015">
    <property type="entry name" value="UDP-N-ACETYLGLUCOSAMINE--N-ACETYLMURAMYL-(PENTAPEPTIDE) PYROPHOSPHORYL-UNDECAPRENOL N-ACETYLGLUCOSAMINE TRANSFERASE 1"/>
    <property type="match status" value="1"/>
</dbReference>
<dbReference type="Pfam" id="PF13528">
    <property type="entry name" value="Glyco_trans_1_3"/>
    <property type="match status" value="1"/>
</dbReference>
<dbReference type="OrthoDB" id="9793805at2"/>
<dbReference type="Gene3D" id="3.40.50.2000">
    <property type="entry name" value="Glycogen Phosphorylase B"/>
    <property type="match status" value="1"/>
</dbReference>
<dbReference type="SUPFAM" id="SSF53756">
    <property type="entry name" value="UDP-Glycosyltransferase/glycogen phosphorylase"/>
    <property type="match status" value="1"/>
</dbReference>
<keyword evidence="2" id="KW-1185">Reference proteome</keyword>
<evidence type="ECO:0008006" key="3">
    <source>
        <dbReference type="Google" id="ProtNLM"/>
    </source>
</evidence>
<dbReference type="NCBIfam" id="TIGR00661">
    <property type="entry name" value="MJ1255"/>
    <property type="match status" value="1"/>
</dbReference>